<keyword evidence="5" id="KW-1185">Reference proteome</keyword>
<dbReference type="Gene3D" id="1.10.10.1100">
    <property type="entry name" value="BFD-like [2Fe-2S]-binding domain"/>
    <property type="match status" value="1"/>
</dbReference>
<dbReference type="InterPro" id="IPR023753">
    <property type="entry name" value="FAD/NAD-binding_dom"/>
</dbReference>
<organism evidence="4 5">
    <name type="scientific">Bosea vaviloviae</name>
    <dbReference type="NCBI Taxonomy" id="1526658"/>
    <lineage>
        <taxon>Bacteria</taxon>
        <taxon>Pseudomonadati</taxon>
        <taxon>Pseudomonadota</taxon>
        <taxon>Alphaproteobacteria</taxon>
        <taxon>Hyphomicrobiales</taxon>
        <taxon>Boseaceae</taxon>
        <taxon>Bosea</taxon>
    </lineage>
</organism>
<feature type="domain" description="BFD-like [2Fe-2S]-binding" evidence="2">
    <location>
        <begin position="374"/>
        <end position="426"/>
    </location>
</feature>
<feature type="domain" description="FAD/NAD(P)-binding" evidence="3">
    <location>
        <begin position="6"/>
        <end position="316"/>
    </location>
</feature>
<dbReference type="OrthoDB" id="9801699at2"/>
<evidence type="ECO:0000259" key="2">
    <source>
        <dbReference type="Pfam" id="PF04324"/>
    </source>
</evidence>
<evidence type="ECO:0000313" key="4">
    <source>
        <dbReference type="EMBL" id="AOO82583.1"/>
    </source>
</evidence>
<dbReference type="CDD" id="cd19946">
    <property type="entry name" value="GlpA-like_Fer2_BFD-like"/>
    <property type="match status" value="1"/>
</dbReference>
<evidence type="ECO:0000256" key="1">
    <source>
        <dbReference type="ARBA" id="ARBA00023002"/>
    </source>
</evidence>
<dbReference type="PANTHER" id="PTHR42949">
    <property type="entry name" value="ANAEROBIC GLYCEROL-3-PHOSPHATE DEHYDROGENASE SUBUNIT B"/>
    <property type="match status" value="1"/>
</dbReference>
<dbReference type="KEGG" id="bvv:BHK69_20960"/>
<dbReference type="PRINTS" id="PR00411">
    <property type="entry name" value="PNDRDTASEI"/>
</dbReference>
<dbReference type="GO" id="GO:0016491">
    <property type="term" value="F:oxidoreductase activity"/>
    <property type="evidence" value="ECO:0007669"/>
    <property type="project" value="UniProtKB-KW"/>
</dbReference>
<dbReference type="Gene3D" id="3.40.50.720">
    <property type="entry name" value="NAD(P)-binding Rossmann-like Domain"/>
    <property type="match status" value="1"/>
</dbReference>
<dbReference type="PIRSF" id="PIRSF037495">
    <property type="entry name" value="Opine_OX_OoxA/HcnB"/>
    <property type="match status" value="1"/>
</dbReference>
<dbReference type="EMBL" id="CP017147">
    <property type="protein sequence ID" value="AOO82583.1"/>
    <property type="molecule type" value="Genomic_DNA"/>
</dbReference>
<keyword evidence="1" id="KW-0560">Oxidoreductase</keyword>
<gene>
    <name evidence="4" type="ORF">BHK69_20960</name>
</gene>
<dbReference type="Pfam" id="PF07992">
    <property type="entry name" value="Pyr_redox_2"/>
    <property type="match status" value="1"/>
</dbReference>
<dbReference type="AlphaFoldDB" id="A0A1D7U5E5"/>
<dbReference type="Pfam" id="PF04324">
    <property type="entry name" value="Fer2_BFD"/>
    <property type="match status" value="1"/>
</dbReference>
<dbReference type="SUPFAM" id="SSF51905">
    <property type="entry name" value="FAD/NAD(P)-binding domain"/>
    <property type="match status" value="1"/>
</dbReference>
<dbReference type="Proteomes" id="UP000094969">
    <property type="component" value="Chromosome"/>
</dbReference>
<evidence type="ECO:0000259" key="3">
    <source>
        <dbReference type="Pfam" id="PF07992"/>
    </source>
</evidence>
<dbReference type="Gene3D" id="3.50.50.60">
    <property type="entry name" value="FAD/NAD(P)-binding domain"/>
    <property type="match status" value="2"/>
</dbReference>
<name>A0A1D7U5E5_9HYPH</name>
<protein>
    <submittedName>
        <fullName evidence="4">FAD/NAD(P)-binding oxidoreductase</fullName>
    </submittedName>
</protein>
<reference evidence="4 5" key="1">
    <citation type="journal article" date="2015" name="Antonie Van Leeuwenhoek">
        <title>Bosea vaviloviae sp. nov., a new species of slow-growing rhizobia isolated from nodules of the relict species Vavilovia formosa (Stev.) Fed.</title>
        <authorList>
            <person name="Safronova V.I."/>
            <person name="Kuznetsova I.G."/>
            <person name="Sazanova A.L."/>
            <person name="Kimeklis A.K."/>
            <person name="Belimov A.A."/>
            <person name="Andronov E.E."/>
            <person name="Pinaev A.G."/>
            <person name="Chizhevskaya E.P."/>
            <person name="Pukhaev A.R."/>
            <person name="Popov K.P."/>
            <person name="Willems A."/>
            <person name="Tikhonovich I.A."/>
        </authorList>
    </citation>
    <scope>NUCLEOTIDE SEQUENCE [LARGE SCALE GENOMIC DNA]</scope>
    <source>
        <strain evidence="4 5">Vaf18</strain>
    </source>
</reference>
<dbReference type="InterPro" id="IPR041854">
    <property type="entry name" value="BFD-like_2Fe2S-bd_dom_sf"/>
</dbReference>
<sequence>MSCVAEIVVVGAGPAGINATERLCAHGHRVVLVDEGRQAGGQGYRRPSPGLDLDMAALMGTEAGKYEALHARFARLLPLIDYRPQTLVWAVEDNMLHVVQAGVASTLRFDVLVLATGAMDKVAPFPGWTLPGVFTLGGAQVALKDQGCLIGRRVAFLGSSPLLALAAAQYRKLGCEIVAIADTTPFASKLAALPALAQSPRTLWRGLSYLAGAMLAGVPVLHGVTPVEVVGDGHVEALILRDRRGRERHFSCDAIALGYGLKPETQLAELAGATLRFDEAFRLWLPQCDADGRAAPGLYLAGDGAAIGGADAAEASGGLVAMAVLADLGESVDERARLELRRRLARLRGFQKGLAKAFTWPVAQIRALPDEVMLCRCEEVRIGEVRQAMAQQLGPVEINRVKAMTRCGMGRCQGRVCGPALQEIVAGAAGVAGEQAGRLRAQAPVKPIALCVAGEAP</sequence>
<dbReference type="InterPro" id="IPR051691">
    <property type="entry name" value="Metab_Enz_Cyan_OpOx_G3PDH"/>
</dbReference>
<dbReference type="InterPro" id="IPR007419">
    <property type="entry name" value="BFD-like_2Fe2S-bd_dom"/>
</dbReference>
<dbReference type="InterPro" id="IPR017224">
    <property type="entry name" value="Opine_Oxase_asu/HCN_bsu"/>
</dbReference>
<accession>A0A1D7U5E5</accession>
<dbReference type="InterPro" id="IPR036188">
    <property type="entry name" value="FAD/NAD-bd_sf"/>
</dbReference>
<proteinExistence type="predicted"/>
<dbReference type="PRINTS" id="PR00368">
    <property type="entry name" value="FADPNR"/>
</dbReference>
<dbReference type="PANTHER" id="PTHR42949:SF3">
    <property type="entry name" value="ANAEROBIC GLYCEROL-3-PHOSPHATE DEHYDROGENASE SUBUNIT B"/>
    <property type="match status" value="1"/>
</dbReference>
<dbReference type="STRING" id="1526658.BHK69_20960"/>
<evidence type="ECO:0000313" key="5">
    <source>
        <dbReference type="Proteomes" id="UP000094969"/>
    </source>
</evidence>